<dbReference type="SUPFAM" id="SSF53756">
    <property type="entry name" value="UDP-Glycosyltransferase/glycogen phosphorylase"/>
    <property type="match status" value="1"/>
</dbReference>
<dbReference type="Proteomes" id="UP001501742">
    <property type="component" value="Unassembled WGS sequence"/>
</dbReference>
<comment type="subcellular location">
    <subcellularLocation>
        <location evidence="10">Cell membrane</location>
        <topology evidence="10">Peripheral membrane protein</topology>
        <orientation evidence="10">Cytoplasmic side</orientation>
    </subcellularLocation>
</comment>
<dbReference type="RefSeq" id="WP_204608164.1">
    <property type="nucleotide sequence ID" value="NZ_BAAAJX010000006.1"/>
</dbReference>
<sequence>MSRFLFAGGGTAGHVNPLLAVADRLTQRSPEDEVLVLGTAEGLEARLVPMRGYELVTIPRLPFPRKLNGAALRFPGAFWSAVRRTERIIREREITAVLGVGGYAAAPAYLAAKRTGTPIVVHEQNAKPGLANRMAAVLTKHVGVTFSNTTLPHSRVVGMPLRREIERLDRRAERAAGFAEFGLDPERPVLLVTGGSSGARSINRTVNQAAATILGAGWQILHVVGGASDIGPSDLDGYHVLPYCDRMDLAYAAADFVVSRSGAGMVCELTAVGLPSVLVPYPVGNGEQRHNARDVVAAGGAVLVADQEFTPEWITLQLLTMLEDRAGIADMAVRSGSVGHRDGADRMTELVLSAARTSGRRSGSSGTGSSGTSSSDSSSTRSTSTTEEP</sequence>
<feature type="binding site" evidence="10">
    <location>
        <position position="196"/>
    </location>
    <ligand>
        <name>UDP-N-acetyl-alpha-D-glucosamine</name>
        <dbReference type="ChEBI" id="CHEBI:57705"/>
    </ligand>
</feature>
<comment type="caution">
    <text evidence="14">The sequence shown here is derived from an EMBL/GenBank/DDBJ whole genome shotgun (WGS) entry which is preliminary data.</text>
</comment>
<dbReference type="EMBL" id="BAAAJX010000006">
    <property type="protein sequence ID" value="GAA1493353.1"/>
    <property type="molecule type" value="Genomic_DNA"/>
</dbReference>
<accession>A0ABP4K772</accession>
<keyword evidence="6 10" id="KW-0573">Peptidoglycan synthesis</keyword>
<dbReference type="PANTHER" id="PTHR21015:SF22">
    <property type="entry name" value="GLYCOSYLTRANSFERASE"/>
    <property type="match status" value="1"/>
</dbReference>
<keyword evidence="5 10" id="KW-0133">Cell shape</keyword>
<reference evidence="15" key="1">
    <citation type="journal article" date="2019" name="Int. J. Syst. Evol. Microbiol.">
        <title>The Global Catalogue of Microorganisms (GCM) 10K type strain sequencing project: providing services to taxonomists for standard genome sequencing and annotation.</title>
        <authorList>
            <consortium name="The Broad Institute Genomics Platform"/>
            <consortium name="The Broad Institute Genome Sequencing Center for Infectious Disease"/>
            <person name="Wu L."/>
            <person name="Ma J."/>
        </authorList>
    </citation>
    <scope>NUCLEOTIDE SEQUENCE [LARGE SCALE GENOMIC DNA]</scope>
    <source>
        <strain evidence="15">JCM 12140</strain>
    </source>
</reference>
<keyword evidence="9 10" id="KW-0961">Cell wall biogenesis/degradation</keyword>
<keyword evidence="3 10" id="KW-0328">Glycosyltransferase</keyword>
<name>A0ABP4K772_9MICO</name>
<evidence type="ECO:0000256" key="4">
    <source>
        <dbReference type="ARBA" id="ARBA00022679"/>
    </source>
</evidence>
<evidence type="ECO:0000256" key="3">
    <source>
        <dbReference type="ARBA" id="ARBA00022676"/>
    </source>
</evidence>
<evidence type="ECO:0000313" key="15">
    <source>
        <dbReference type="Proteomes" id="UP001501742"/>
    </source>
</evidence>
<feature type="binding site" evidence="10">
    <location>
        <position position="162"/>
    </location>
    <ligand>
        <name>UDP-N-acetyl-alpha-D-glucosamine</name>
        <dbReference type="ChEBI" id="CHEBI:57705"/>
    </ligand>
</feature>
<keyword evidence="1 10" id="KW-1003">Cell membrane</keyword>
<feature type="binding site" evidence="10">
    <location>
        <position position="288"/>
    </location>
    <ligand>
        <name>UDP-N-acetyl-alpha-D-glucosamine</name>
        <dbReference type="ChEBI" id="CHEBI:57705"/>
    </ligand>
</feature>
<evidence type="ECO:0000256" key="9">
    <source>
        <dbReference type="ARBA" id="ARBA00023316"/>
    </source>
</evidence>
<dbReference type="CDD" id="cd03785">
    <property type="entry name" value="GT28_MurG"/>
    <property type="match status" value="1"/>
</dbReference>
<evidence type="ECO:0000256" key="6">
    <source>
        <dbReference type="ARBA" id="ARBA00022984"/>
    </source>
</evidence>
<gene>
    <name evidence="10 14" type="primary">murG</name>
    <name evidence="14" type="ORF">GCM10009627_16990</name>
</gene>
<evidence type="ECO:0000256" key="8">
    <source>
        <dbReference type="ARBA" id="ARBA00023306"/>
    </source>
</evidence>
<feature type="compositionally biased region" description="Low complexity" evidence="11">
    <location>
        <begin position="370"/>
        <end position="389"/>
    </location>
</feature>
<evidence type="ECO:0000256" key="7">
    <source>
        <dbReference type="ARBA" id="ARBA00023136"/>
    </source>
</evidence>
<evidence type="ECO:0000256" key="5">
    <source>
        <dbReference type="ARBA" id="ARBA00022960"/>
    </source>
</evidence>
<comment type="similarity">
    <text evidence="10">Belongs to the glycosyltransferase 28 family. MurG subfamily.</text>
</comment>
<keyword evidence="7 10" id="KW-0472">Membrane</keyword>
<keyword evidence="2 10" id="KW-0132">Cell division</keyword>
<evidence type="ECO:0000259" key="13">
    <source>
        <dbReference type="Pfam" id="PF04101"/>
    </source>
</evidence>
<organism evidence="14 15">
    <name type="scientific">Curtobacterium herbarum</name>
    <dbReference type="NCBI Taxonomy" id="150122"/>
    <lineage>
        <taxon>Bacteria</taxon>
        <taxon>Bacillati</taxon>
        <taxon>Actinomycetota</taxon>
        <taxon>Actinomycetes</taxon>
        <taxon>Micrococcales</taxon>
        <taxon>Microbacteriaceae</taxon>
        <taxon>Curtobacterium</taxon>
    </lineage>
</organism>
<dbReference type="Pfam" id="PF03033">
    <property type="entry name" value="Glyco_transf_28"/>
    <property type="match status" value="1"/>
</dbReference>
<evidence type="ECO:0000256" key="1">
    <source>
        <dbReference type="ARBA" id="ARBA00022475"/>
    </source>
</evidence>
<dbReference type="InterPro" id="IPR007235">
    <property type="entry name" value="Glyco_trans_28_C"/>
</dbReference>
<evidence type="ECO:0000256" key="11">
    <source>
        <dbReference type="SAM" id="MobiDB-lite"/>
    </source>
</evidence>
<evidence type="ECO:0000256" key="10">
    <source>
        <dbReference type="HAMAP-Rule" id="MF_00033"/>
    </source>
</evidence>
<feature type="region of interest" description="Disordered" evidence="11">
    <location>
        <begin position="352"/>
        <end position="389"/>
    </location>
</feature>
<dbReference type="PANTHER" id="PTHR21015">
    <property type="entry name" value="UDP-N-ACETYLGLUCOSAMINE--N-ACETYLMURAMYL-(PENTAPEPTIDE) PYROPHOSPHORYL-UNDECAPRENOL N-ACETYLGLUCOSAMINE TRANSFERASE 1"/>
    <property type="match status" value="1"/>
</dbReference>
<proteinExistence type="inferred from homology"/>
<feature type="binding site" evidence="10">
    <location>
        <position position="125"/>
    </location>
    <ligand>
        <name>UDP-N-acetyl-alpha-D-glucosamine</name>
        <dbReference type="ChEBI" id="CHEBI:57705"/>
    </ligand>
</feature>
<dbReference type="EC" id="2.4.1.227" evidence="10"/>
<comment type="pathway">
    <text evidence="10">Cell wall biogenesis; peptidoglycan biosynthesis.</text>
</comment>
<comment type="catalytic activity">
    <reaction evidence="10">
        <text>di-trans,octa-cis-undecaprenyl diphospho-N-acetyl-alpha-D-muramoyl-L-alanyl-D-glutamyl-meso-2,6-diaminopimeloyl-D-alanyl-D-alanine + UDP-N-acetyl-alpha-D-glucosamine = di-trans,octa-cis-undecaprenyl diphospho-[N-acetyl-alpha-D-glucosaminyl-(1-&gt;4)]-N-acetyl-alpha-D-muramoyl-L-alanyl-D-glutamyl-meso-2,6-diaminopimeloyl-D-alanyl-D-alanine + UDP + H(+)</text>
        <dbReference type="Rhea" id="RHEA:31227"/>
        <dbReference type="ChEBI" id="CHEBI:15378"/>
        <dbReference type="ChEBI" id="CHEBI:57705"/>
        <dbReference type="ChEBI" id="CHEBI:58223"/>
        <dbReference type="ChEBI" id="CHEBI:61387"/>
        <dbReference type="ChEBI" id="CHEBI:61388"/>
        <dbReference type="EC" id="2.4.1.227"/>
    </reaction>
</comment>
<evidence type="ECO:0000256" key="2">
    <source>
        <dbReference type="ARBA" id="ARBA00022618"/>
    </source>
</evidence>
<feature type="domain" description="Glycosyl transferase family 28 C-terminal" evidence="13">
    <location>
        <begin position="189"/>
        <end position="346"/>
    </location>
</feature>
<dbReference type="InterPro" id="IPR006009">
    <property type="entry name" value="GlcNAc_MurG"/>
</dbReference>
<evidence type="ECO:0000259" key="12">
    <source>
        <dbReference type="Pfam" id="PF03033"/>
    </source>
</evidence>
<protein>
    <recommendedName>
        <fullName evidence="10">UDP-N-acetylglucosamine--N-acetylmuramyl-(pentapeptide) pyrophosphoryl-undecaprenol N-acetylglucosamine transferase</fullName>
        <ecNumber evidence="10">2.4.1.227</ecNumber>
    </recommendedName>
    <alternativeName>
        <fullName evidence="10">Undecaprenyl-PP-MurNAc-pentapeptide-UDPGlcNAc GlcNAc transferase</fullName>
    </alternativeName>
</protein>
<dbReference type="Pfam" id="PF04101">
    <property type="entry name" value="Glyco_tran_28_C"/>
    <property type="match status" value="1"/>
</dbReference>
<dbReference type="NCBIfam" id="TIGR01133">
    <property type="entry name" value="murG"/>
    <property type="match status" value="1"/>
</dbReference>
<feature type="binding site" evidence="10">
    <location>
        <begin position="11"/>
        <end position="13"/>
    </location>
    <ligand>
        <name>UDP-N-acetyl-alpha-D-glucosamine</name>
        <dbReference type="ChEBI" id="CHEBI:57705"/>
    </ligand>
</feature>
<dbReference type="InterPro" id="IPR004276">
    <property type="entry name" value="GlycoTrans_28_N"/>
</dbReference>
<evidence type="ECO:0000313" key="14">
    <source>
        <dbReference type="EMBL" id="GAA1493353.1"/>
    </source>
</evidence>
<keyword evidence="15" id="KW-1185">Reference proteome</keyword>
<keyword evidence="4 10" id="KW-0808">Transferase</keyword>
<comment type="function">
    <text evidence="10">Cell wall formation. Catalyzes the transfer of a GlcNAc subunit on undecaprenyl-pyrophosphoryl-MurNAc-pentapeptide (lipid intermediate I) to form undecaprenyl-pyrophosphoryl-MurNAc-(pentapeptide)GlcNAc (lipid intermediate II).</text>
</comment>
<feature type="domain" description="Glycosyltransferase family 28 N-terminal" evidence="12">
    <location>
        <begin position="4"/>
        <end position="142"/>
    </location>
</feature>
<dbReference type="Gene3D" id="3.40.50.2000">
    <property type="entry name" value="Glycogen Phosphorylase B"/>
    <property type="match status" value="2"/>
</dbReference>
<dbReference type="HAMAP" id="MF_00033">
    <property type="entry name" value="MurG"/>
    <property type="match status" value="1"/>
</dbReference>
<keyword evidence="8 10" id="KW-0131">Cell cycle</keyword>
<comment type="caution">
    <text evidence="10">Lacks conserved residue(s) required for the propagation of feature annotation.</text>
</comment>